<name>A0ACD4NM62_9HYPH</name>
<keyword evidence="2" id="KW-1185">Reference proteome</keyword>
<dbReference type="EMBL" id="CP113520">
    <property type="protein sequence ID" value="WAJ28015.1"/>
    <property type="molecule type" value="Genomic_DNA"/>
</dbReference>
<evidence type="ECO:0000313" key="2">
    <source>
        <dbReference type="Proteomes" id="UP001163223"/>
    </source>
</evidence>
<accession>A0ACD4NM62</accession>
<sequence length="356" mass="36245">MTAPGSGAGPGSGAAERIRAAHRRTNRRRWILVAAAGLVSVLLFLLDLVSGPAGLALGDAVAALTGGAVDPTTLVIVQSVRLPAALTALLVGAALAVSGAELQTLFDNPLAEGATLGVAPAAALGAAAAIVLGFGIPGVPTLWLVPANAFLFALGAMLILQGIARERGHDTQTLVLVGIALVFTFNALLSLLLFVASQQALQQLVFWLLGSLAGARWDTIAPVAAVTLLVLPLSFAQAWKLTALRLGAERAASFGMDLPRLRFFALARVSLLTGAAVSIVGTVGFVGLVGPHIARILVGEDHRFFLPMSALVGAALVSAASIAAKSILPGVVIPIGIVTSLIGLPIFFSLILSRRG</sequence>
<protein>
    <submittedName>
        <fullName evidence="1">Iron ABC transporter permease</fullName>
    </submittedName>
</protein>
<reference evidence="1" key="1">
    <citation type="submission" date="2022-11" db="EMBL/GenBank/DDBJ databases">
        <title>beta-Carotene-producing bacterium, Jeongeuplla avenae sp. nov., alleviates the salt stress of Arabidopsis seedlings.</title>
        <authorList>
            <person name="Jiang L."/>
            <person name="Lee J."/>
        </authorList>
    </citation>
    <scope>NUCLEOTIDE SEQUENCE</scope>
    <source>
        <strain evidence="1">DY_R2A_6</strain>
    </source>
</reference>
<organism evidence="1 2">
    <name type="scientific">Antarcticirhabdus aurantiaca</name>
    <dbReference type="NCBI Taxonomy" id="2606717"/>
    <lineage>
        <taxon>Bacteria</taxon>
        <taxon>Pseudomonadati</taxon>
        <taxon>Pseudomonadota</taxon>
        <taxon>Alphaproteobacteria</taxon>
        <taxon>Hyphomicrobiales</taxon>
        <taxon>Aurantimonadaceae</taxon>
        <taxon>Antarcticirhabdus</taxon>
    </lineage>
</organism>
<proteinExistence type="predicted"/>
<evidence type="ECO:0000313" key="1">
    <source>
        <dbReference type="EMBL" id="WAJ28015.1"/>
    </source>
</evidence>
<gene>
    <name evidence="1" type="ORF">OXU80_24840</name>
</gene>
<dbReference type="Proteomes" id="UP001163223">
    <property type="component" value="Chromosome"/>
</dbReference>